<proteinExistence type="predicted"/>
<keyword evidence="2" id="KW-1185">Reference proteome</keyword>
<accession>A0A4V2ZZ06</accession>
<comment type="caution">
    <text evidence="1">The sequence shown here is derived from an EMBL/GenBank/DDBJ whole genome shotgun (WGS) entry which is preliminary data.</text>
</comment>
<sequence length="247" mass="25014">MTAAQLNNQFALYVRLAGGTLTGSLTVPGLTVTGGLTATGLVTTADLAAQAANTVLANATSSSASPAAFTMPSCSSSSSAPQWTAGSGFNCGTVAMSGANSNITSLTGLTTSLSVPPGGVGASTQTAHAPLIGDGTSAVSSSPGAGTSGQFFQSQGAGADPVWGNSTSYDNVFNSMTAAQISDVQACTLTQDVTSVIQAAVNTYGAAWLPYGCYRTRECCNHLYWNRALRPSHLWEYEHVFGPGHEP</sequence>
<evidence type="ECO:0000313" key="2">
    <source>
        <dbReference type="Proteomes" id="UP000295722"/>
    </source>
</evidence>
<name>A0A4V2ZZ06_9BURK</name>
<gene>
    <name evidence="1" type="ORF">EYW47_14490</name>
</gene>
<reference evidence="1 2" key="1">
    <citation type="submission" date="2019-03" db="EMBL/GenBank/DDBJ databases">
        <title>Paraburkholderia sp. 4M-K11, isolated from subtropical forest soil.</title>
        <authorList>
            <person name="Gao Z.-H."/>
            <person name="Qiu L.-H."/>
        </authorList>
    </citation>
    <scope>NUCLEOTIDE SEQUENCE [LARGE SCALE GENOMIC DNA]</scope>
    <source>
        <strain evidence="1 2">4M-K11</strain>
    </source>
</reference>
<dbReference type="Proteomes" id="UP000295722">
    <property type="component" value="Unassembled WGS sequence"/>
</dbReference>
<organism evidence="1 2">
    <name type="scientific">Paraburkholderia silviterrae</name>
    <dbReference type="NCBI Taxonomy" id="2528715"/>
    <lineage>
        <taxon>Bacteria</taxon>
        <taxon>Pseudomonadati</taxon>
        <taxon>Pseudomonadota</taxon>
        <taxon>Betaproteobacteria</taxon>
        <taxon>Burkholderiales</taxon>
        <taxon>Burkholderiaceae</taxon>
        <taxon>Paraburkholderia</taxon>
    </lineage>
</organism>
<evidence type="ECO:0000313" key="1">
    <source>
        <dbReference type="EMBL" id="TDG23148.1"/>
    </source>
</evidence>
<dbReference type="AlphaFoldDB" id="A0A4V2ZZ06"/>
<protein>
    <submittedName>
        <fullName evidence="1">Uncharacterized protein</fullName>
    </submittedName>
</protein>
<dbReference type="RefSeq" id="WP_165976564.1">
    <property type="nucleotide sequence ID" value="NZ_SMRP01000006.1"/>
</dbReference>
<dbReference type="EMBL" id="SMRP01000006">
    <property type="protein sequence ID" value="TDG23148.1"/>
    <property type="molecule type" value="Genomic_DNA"/>
</dbReference>